<sequence length="111" mass="12711">MEETVYKRSNKGKAISKKDDGHLRLRTDTSSIRINKTILIGRDKSCKLQIDDPLVSRRHAMIEFISKVAYIKDLGSTNATYVNNNPLRPNEQKRLRRGDVIRIGKTEITIS</sequence>
<dbReference type="EMBL" id="JACHGJ010000002">
    <property type="protein sequence ID" value="MBB6480115.1"/>
    <property type="molecule type" value="Genomic_DNA"/>
</dbReference>
<dbReference type="Gene3D" id="2.60.200.20">
    <property type="match status" value="1"/>
</dbReference>
<evidence type="ECO:0000313" key="3">
    <source>
        <dbReference type="Proteomes" id="UP000587760"/>
    </source>
</evidence>
<dbReference type="RefSeq" id="WP_184745949.1">
    <property type="nucleotide sequence ID" value="NZ_JACHGJ010000002.1"/>
</dbReference>
<protein>
    <submittedName>
        <fullName evidence="2">PSer/pThr/pTyr-binding forkhead associated (FHA) protein</fullName>
    </submittedName>
</protein>
<dbReference type="PANTHER" id="PTHR23308">
    <property type="entry name" value="NUCLEAR INHIBITOR OF PROTEIN PHOSPHATASE-1"/>
    <property type="match status" value="1"/>
</dbReference>
<dbReference type="Proteomes" id="UP000587760">
    <property type="component" value="Unassembled WGS sequence"/>
</dbReference>
<keyword evidence="3" id="KW-1185">Reference proteome</keyword>
<dbReference type="SUPFAM" id="SSF49879">
    <property type="entry name" value="SMAD/FHA domain"/>
    <property type="match status" value="1"/>
</dbReference>
<evidence type="ECO:0000313" key="2">
    <source>
        <dbReference type="EMBL" id="MBB6480115.1"/>
    </source>
</evidence>
<dbReference type="SMART" id="SM00240">
    <property type="entry name" value="FHA"/>
    <property type="match status" value="1"/>
</dbReference>
<proteinExistence type="predicted"/>
<name>A0A841R8A3_9SPIO</name>
<dbReference type="InterPro" id="IPR008984">
    <property type="entry name" value="SMAD_FHA_dom_sf"/>
</dbReference>
<comment type="caution">
    <text evidence="2">The sequence shown here is derived from an EMBL/GenBank/DDBJ whole genome shotgun (WGS) entry which is preliminary data.</text>
</comment>
<organism evidence="2 3">
    <name type="scientific">Spirochaeta isovalerica</name>
    <dbReference type="NCBI Taxonomy" id="150"/>
    <lineage>
        <taxon>Bacteria</taxon>
        <taxon>Pseudomonadati</taxon>
        <taxon>Spirochaetota</taxon>
        <taxon>Spirochaetia</taxon>
        <taxon>Spirochaetales</taxon>
        <taxon>Spirochaetaceae</taxon>
        <taxon>Spirochaeta</taxon>
    </lineage>
</organism>
<dbReference type="InterPro" id="IPR000253">
    <property type="entry name" value="FHA_dom"/>
</dbReference>
<feature type="domain" description="FHA" evidence="1">
    <location>
        <begin position="38"/>
        <end position="87"/>
    </location>
</feature>
<dbReference type="InterPro" id="IPR050923">
    <property type="entry name" value="Cell_Proc_Reg/RNA_Proc"/>
</dbReference>
<dbReference type="Pfam" id="PF00498">
    <property type="entry name" value="FHA"/>
    <property type="match status" value="1"/>
</dbReference>
<reference evidence="2 3" key="1">
    <citation type="submission" date="2020-08" db="EMBL/GenBank/DDBJ databases">
        <title>Genomic Encyclopedia of Type Strains, Phase IV (KMG-IV): sequencing the most valuable type-strain genomes for metagenomic binning, comparative biology and taxonomic classification.</title>
        <authorList>
            <person name="Goeker M."/>
        </authorList>
    </citation>
    <scope>NUCLEOTIDE SEQUENCE [LARGE SCALE GENOMIC DNA]</scope>
    <source>
        <strain evidence="2 3">DSM 2461</strain>
    </source>
</reference>
<gene>
    <name evidence="2" type="ORF">HNR50_001773</name>
</gene>
<dbReference type="PROSITE" id="PS50006">
    <property type="entry name" value="FHA_DOMAIN"/>
    <property type="match status" value="1"/>
</dbReference>
<evidence type="ECO:0000259" key="1">
    <source>
        <dbReference type="PROSITE" id="PS50006"/>
    </source>
</evidence>
<accession>A0A841R8A3</accession>
<dbReference type="CDD" id="cd00060">
    <property type="entry name" value="FHA"/>
    <property type="match status" value="1"/>
</dbReference>
<dbReference type="AlphaFoldDB" id="A0A841R8A3"/>